<reference evidence="4 5" key="1">
    <citation type="journal article" date="2019" name="Nat. Plants">
        <title>Genome sequencing of Musa balbisiana reveals subgenome evolution and function divergence in polyploid bananas.</title>
        <authorList>
            <person name="Yao X."/>
        </authorList>
    </citation>
    <scope>NUCLEOTIDE SEQUENCE [LARGE SCALE GENOMIC DNA]</scope>
    <source>
        <strain evidence="5">cv. DH-PKW</strain>
        <tissue evidence="4">Leaves</tissue>
    </source>
</reference>
<gene>
    <name evidence="4" type="ORF">C4D60_Mb02t02960</name>
</gene>
<dbReference type="PANTHER" id="PTHR31730:SF32">
    <property type="entry name" value="PROTEIN PSK SIMULATOR 1"/>
    <property type="match status" value="1"/>
</dbReference>
<sequence length="673" mass="75195">MGGLCSKRSAVDKSPSESTLDSNGLRDRPMPNQSHSKMKGALAYSIAGETMEKRLQEQTFSVTEGMSVPAEDLHAASAEATEPQLSRAFSQNSRSTMSTMSKPSDPGKSGTAKASLSSDSFLLYNWMVSEVSSVLGKAGSVGFGKAVEVLDTLGSTMTNLHLNSSFVSGVSTKGNKISILSFEVANTIVKGFNLMQSLSKENIKYLKQVVLRSEGVQYLISKDMDELLRVSAADKREELKVFSEEVVRFGNRCKDPQWHNLERYFDKLASEVTHQKQLKKIAEAAMEQLMTLAHYTAELYHELHALDKFEQDYKRKHQEDNSANGVQRGDNLQIPRQDLKSQRKHVKSLKKRSLWSKNLEEVLEKLVDIVHFLHLQIQDAFGTADTDKPPELTMKSQRRLGPAGLALHYANIIAQIDTLVSRSSSVPSNTRDSLYQGLSPTMKNAFRCRLQSFQIKEELTVPQIKAEMEKSLRWLVPIANNTTKAHHGFGWVGEWANMGSEVNRKPGGSVDLIRVETLYHADKEKTEAYILNLLLWLHHLISRLKSSGGGIKSPIKSPVCSPTQEGLTITSLSAKPSPPSSVLSQEDEEMLRYVNFRKLIPGISKSQEFDTTKSKSGRHNRLSKSNSHSPASWTRKDFFAGARRPSMLPVIDFNIDRVKALDMIDRVDDIRKL</sequence>
<evidence type="ECO:0000313" key="5">
    <source>
        <dbReference type="Proteomes" id="UP000317650"/>
    </source>
</evidence>
<dbReference type="EMBL" id="PYDT01000011">
    <property type="protein sequence ID" value="THU44019.1"/>
    <property type="molecule type" value="Genomic_DNA"/>
</dbReference>
<accession>A0A4S8I8Q0</accession>
<feature type="compositionally biased region" description="Polar residues" evidence="1">
    <location>
        <begin position="83"/>
        <end position="102"/>
    </location>
</feature>
<organism evidence="4 5">
    <name type="scientific">Musa balbisiana</name>
    <name type="common">Banana</name>
    <dbReference type="NCBI Taxonomy" id="52838"/>
    <lineage>
        <taxon>Eukaryota</taxon>
        <taxon>Viridiplantae</taxon>
        <taxon>Streptophyta</taxon>
        <taxon>Embryophyta</taxon>
        <taxon>Tracheophyta</taxon>
        <taxon>Spermatophyta</taxon>
        <taxon>Magnoliopsida</taxon>
        <taxon>Liliopsida</taxon>
        <taxon>Zingiberales</taxon>
        <taxon>Musaceae</taxon>
        <taxon>Musa</taxon>
    </lineage>
</organism>
<dbReference type="Proteomes" id="UP000317650">
    <property type="component" value="Chromosome 2"/>
</dbReference>
<feature type="domain" description="DUF668" evidence="2">
    <location>
        <begin position="399"/>
        <end position="484"/>
    </location>
</feature>
<name>A0A4S8I8Q0_MUSBA</name>
<keyword evidence="5" id="KW-1185">Reference proteome</keyword>
<comment type="caution">
    <text evidence="4">The sequence shown here is derived from an EMBL/GenBank/DDBJ whole genome shotgun (WGS) entry which is preliminary data.</text>
</comment>
<dbReference type="Pfam" id="PF11961">
    <property type="entry name" value="DUF3475"/>
    <property type="match status" value="1"/>
</dbReference>
<feature type="region of interest" description="Disordered" evidence="1">
    <location>
        <begin position="607"/>
        <end position="631"/>
    </location>
</feature>
<feature type="region of interest" description="Disordered" evidence="1">
    <location>
        <begin position="315"/>
        <end position="345"/>
    </location>
</feature>
<proteinExistence type="predicted"/>
<dbReference type="GO" id="GO:0045927">
    <property type="term" value="P:positive regulation of growth"/>
    <property type="evidence" value="ECO:0007669"/>
    <property type="project" value="InterPro"/>
</dbReference>
<feature type="region of interest" description="Disordered" evidence="1">
    <location>
        <begin position="1"/>
        <end position="42"/>
    </location>
</feature>
<evidence type="ECO:0000256" key="1">
    <source>
        <dbReference type="SAM" id="MobiDB-lite"/>
    </source>
</evidence>
<evidence type="ECO:0008006" key="6">
    <source>
        <dbReference type="Google" id="ProtNLM"/>
    </source>
</evidence>
<dbReference type="InterPro" id="IPR007700">
    <property type="entry name" value="DUF668"/>
</dbReference>
<dbReference type="Pfam" id="PF05003">
    <property type="entry name" value="DUF668"/>
    <property type="match status" value="1"/>
</dbReference>
<feature type="region of interest" description="Disordered" evidence="1">
    <location>
        <begin position="75"/>
        <end position="112"/>
    </location>
</feature>
<dbReference type="AlphaFoldDB" id="A0A4S8I8Q0"/>
<dbReference type="PANTHER" id="PTHR31730">
    <property type="entry name" value="OS01G0873900 PROTEIN"/>
    <property type="match status" value="1"/>
</dbReference>
<evidence type="ECO:0000259" key="2">
    <source>
        <dbReference type="Pfam" id="PF05003"/>
    </source>
</evidence>
<evidence type="ECO:0000313" key="4">
    <source>
        <dbReference type="EMBL" id="THU44019.1"/>
    </source>
</evidence>
<feature type="domain" description="DUF3475" evidence="3">
    <location>
        <begin position="179"/>
        <end position="235"/>
    </location>
</feature>
<evidence type="ECO:0000259" key="3">
    <source>
        <dbReference type="Pfam" id="PF11961"/>
    </source>
</evidence>
<dbReference type="InterPro" id="IPR021864">
    <property type="entry name" value="DUF3475"/>
</dbReference>
<protein>
    <recommendedName>
        <fullName evidence="6">DUF668 domain-containing protein</fullName>
    </recommendedName>
</protein>
<dbReference type="InterPro" id="IPR045021">
    <property type="entry name" value="PSI1/2/3"/>
</dbReference>